<dbReference type="RefSeq" id="WP_311019515.1">
    <property type="nucleotide sequence ID" value="NZ_JAUHGG010000003.1"/>
</dbReference>
<dbReference type="Proteomes" id="UP001253193">
    <property type="component" value="Unassembled WGS sequence"/>
</dbReference>
<accession>A0AAW8PXI4</accession>
<dbReference type="AlphaFoldDB" id="A0AAW8PXI4"/>
<keyword evidence="1" id="KW-0732">Signal</keyword>
<evidence type="ECO:0008006" key="4">
    <source>
        <dbReference type="Google" id="ProtNLM"/>
    </source>
</evidence>
<organism evidence="2 3">
    <name type="scientific">Vibrio parahaemolyticus</name>
    <dbReference type="NCBI Taxonomy" id="670"/>
    <lineage>
        <taxon>Bacteria</taxon>
        <taxon>Pseudomonadati</taxon>
        <taxon>Pseudomonadota</taxon>
        <taxon>Gammaproteobacteria</taxon>
        <taxon>Vibrionales</taxon>
        <taxon>Vibrionaceae</taxon>
        <taxon>Vibrio</taxon>
    </lineage>
</organism>
<comment type="caution">
    <text evidence="2">The sequence shown here is derived from an EMBL/GenBank/DDBJ whole genome shotgun (WGS) entry which is preliminary data.</text>
</comment>
<evidence type="ECO:0000313" key="3">
    <source>
        <dbReference type="Proteomes" id="UP001253193"/>
    </source>
</evidence>
<reference evidence="2" key="1">
    <citation type="submission" date="2023-06" db="EMBL/GenBank/DDBJ databases">
        <title>Genomic Diversity of Vibrio spp. and Metagenomic Analysis of Pathogens in Florida Gulf Coastal Waters Following Hurricane Ian.</title>
        <authorList>
            <person name="Brumfield K.D."/>
        </authorList>
    </citation>
    <scope>NUCLEOTIDE SEQUENCE</scope>
    <source>
        <strain evidence="2">WBS2B-138</strain>
    </source>
</reference>
<evidence type="ECO:0000313" key="2">
    <source>
        <dbReference type="EMBL" id="MDS1820741.1"/>
    </source>
</evidence>
<evidence type="ECO:0000256" key="1">
    <source>
        <dbReference type="SAM" id="SignalP"/>
    </source>
</evidence>
<protein>
    <recommendedName>
        <fullName evidence="4">Porin</fullName>
    </recommendedName>
</protein>
<name>A0AAW8PXI4_VIBPH</name>
<dbReference type="EMBL" id="JAUHGG010000003">
    <property type="protein sequence ID" value="MDS1820741.1"/>
    <property type="molecule type" value="Genomic_DNA"/>
</dbReference>
<proteinExistence type="predicted"/>
<feature type="signal peptide" evidence="1">
    <location>
        <begin position="1"/>
        <end position="21"/>
    </location>
</feature>
<sequence>MITKMKFSAIAISLLSASAFAATPPAPNMFDEVMAKSVGQYSVAGQSMNYTVSGQANYVYGFDDLDIGFHNSYLDLSSSTSITHGVDLSLSTGVREIYELSDDDFETKVDGSLKFSKDNHDFKVGYDRNLANKVLGAKIKMNGDTSLSKNAIGQSLSSYDGFAEYNFAVQNYNLTAALDFDGNFYGGLSAYANDTDIKLHVFEHNDDYNVFFDVGTVFGSNIKTSVGLGIIEEKVAFAADGSYFITDSFTLYGNVVGDEDYSTATIGAEYAYSSFAAYVEGVVELTDPRESGESQDGVMVGAKFMF</sequence>
<feature type="chain" id="PRO_5043723546" description="Porin" evidence="1">
    <location>
        <begin position="22"/>
        <end position="306"/>
    </location>
</feature>
<gene>
    <name evidence="2" type="ORF">QX249_08725</name>
</gene>